<gene>
    <name evidence="1" type="ORF">VNO78_04301</name>
</gene>
<reference evidence="1 2" key="1">
    <citation type="submission" date="2024-01" db="EMBL/GenBank/DDBJ databases">
        <title>The genomes of 5 underutilized Papilionoideae crops provide insights into root nodulation and disease resistanc.</title>
        <authorList>
            <person name="Jiang F."/>
        </authorList>
    </citation>
    <scope>NUCLEOTIDE SEQUENCE [LARGE SCALE GENOMIC DNA]</scope>
    <source>
        <strain evidence="1">DUOXIRENSHENG_FW03</strain>
        <tissue evidence="1">Leaves</tissue>
    </source>
</reference>
<organism evidence="1 2">
    <name type="scientific">Psophocarpus tetragonolobus</name>
    <name type="common">Winged bean</name>
    <name type="synonym">Dolichos tetragonolobus</name>
    <dbReference type="NCBI Taxonomy" id="3891"/>
    <lineage>
        <taxon>Eukaryota</taxon>
        <taxon>Viridiplantae</taxon>
        <taxon>Streptophyta</taxon>
        <taxon>Embryophyta</taxon>
        <taxon>Tracheophyta</taxon>
        <taxon>Spermatophyta</taxon>
        <taxon>Magnoliopsida</taxon>
        <taxon>eudicotyledons</taxon>
        <taxon>Gunneridae</taxon>
        <taxon>Pentapetalae</taxon>
        <taxon>rosids</taxon>
        <taxon>fabids</taxon>
        <taxon>Fabales</taxon>
        <taxon>Fabaceae</taxon>
        <taxon>Papilionoideae</taxon>
        <taxon>50 kb inversion clade</taxon>
        <taxon>NPAAA clade</taxon>
        <taxon>indigoferoid/millettioid clade</taxon>
        <taxon>Phaseoleae</taxon>
        <taxon>Psophocarpus</taxon>
    </lineage>
</organism>
<name>A0AAN9XXM8_PSOTE</name>
<dbReference type="Proteomes" id="UP001386955">
    <property type="component" value="Unassembled WGS sequence"/>
</dbReference>
<dbReference type="EMBL" id="JAYMYS010000001">
    <property type="protein sequence ID" value="KAK7412724.1"/>
    <property type="molecule type" value="Genomic_DNA"/>
</dbReference>
<protein>
    <submittedName>
        <fullName evidence="1">Uncharacterized protein</fullName>
    </submittedName>
</protein>
<keyword evidence="2" id="KW-1185">Reference proteome</keyword>
<sequence>MKVACTADSAMFPFIISFRSTKPEFCLSDTAELYVSPAACYHVKFQVTSVWQTRPHLANLFGKSQMLLVYLGKTLKHLGTYKILQR</sequence>
<evidence type="ECO:0000313" key="1">
    <source>
        <dbReference type="EMBL" id="KAK7412724.1"/>
    </source>
</evidence>
<comment type="caution">
    <text evidence="1">The sequence shown here is derived from an EMBL/GenBank/DDBJ whole genome shotgun (WGS) entry which is preliminary data.</text>
</comment>
<accession>A0AAN9XXM8</accession>
<proteinExistence type="predicted"/>
<evidence type="ECO:0000313" key="2">
    <source>
        <dbReference type="Proteomes" id="UP001386955"/>
    </source>
</evidence>
<dbReference type="AlphaFoldDB" id="A0AAN9XXM8"/>